<feature type="chain" id="PRO_5027080601" evidence="2">
    <location>
        <begin position="26"/>
        <end position="171"/>
    </location>
</feature>
<sequence>MGSLRIFPLLLASFFLLLFSSHGFGGEVMGSMEHADSIKESVRKSMIKGDPRPNCPTMFHPTKISDASPPPRKMIEVEDYHDPRPNRPTMFHPTKISDASPPSPRKTIEVEDYHDPRPNRPTIFHPTKISDASPHSPRKTIEVEDYHDPRPNRPTMLHPTKIPNIGPPPQV</sequence>
<dbReference type="Proteomes" id="UP000504603">
    <property type="component" value="Unplaced"/>
</dbReference>
<protein>
    <submittedName>
        <fullName evidence="4">Extensin-like isoform X1</fullName>
    </submittedName>
</protein>
<accession>A0A6J1BWU2</accession>
<reference evidence="4" key="1">
    <citation type="submission" date="2025-08" db="UniProtKB">
        <authorList>
            <consortium name="RefSeq"/>
        </authorList>
    </citation>
    <scope>IDENTIFICATION</scope>
    <source>
        <strain evidence="4">OHB3-1</strain>
    </source>
</reference>
<dbReference type="KEGG" id="mcha:111006390"/>
<keyword evidence="3" id="KW-1185">Reference proteome</keyword>
<dbReference type="AlphaFoldDB" id="A0A6J1BWU2"/>
<evidence type="ECO:0000313" key="3">
    <source>
        <dbReference type="Proteomes" id="UP000504603"/>
    </source>
</evidence>
<name>A0A6J1BWU2_MOMCH</name>
<keyword evidence="2" id="KW-0732">Signal</keyword>
<feature type="signal peptide" evidence="2">
    <location>
        <begin position="1"/>
        <end position="25"/>
    </location>
</feature>
<proteinExistence type="predicted"/>
<dbReference type="GeneID" id="111006390"/>
<gene>
    <name evidence="4" type="primary">LOC111006390</name>
</gene>
<feature type="compositionally biased region" description="Basic and acidic residues" evidence="1">
    <location>
        <begin position="73"/>
        <end position="85"/>
    </location>
</feature>
<feature type="compositionally biased region" description="Basic and acidic residues" evidence="1">
    <location>
        <begin position="139"/>
        <end position="151"/>
    </location>
</feature>
<dbReference type="PANTHER" id="PTHR37908">
    <property type="entry name" value="TRANSMEMBRANE PROTEIN"/>
    <property type="match status" value="1"/>
</dbReference>
<evidence type="ECO:0000256" key="1">
    <source>
        <dbReference type="SAM" id="MobiDB-lite"/>
    </source>
</evidence>
<evidence type="ECO:0000256" key="2">
    <source>
        <dbReference type="SAM" id="SignalP"/>
    </source>
</evidence>
<evidence type="ECO:0000313" key="4">
    <source>
        <dbReference type="RefSeq" id="XP_022134005.1"/>
    </source>
</evidence>
<feature type="compositionally biased region" description="Basic and acidic residues" evidence="1">
    <location>
        <begin position="106"/>
        <end position="118"/>
    </location>
</feature>
<organism evidence="3 4">
    <name type="scientific">Momordica charantia</name>
    <name type="common">Bitter gourd</name>
    <name type="synonym">Balsam pear</name>
    <dbReference type="NCBI Taxonomy" id="3673"/>
    <lineage>
        <taxon>Eukaryota</taxon>
        <taxon>Viridiplantae</taxon>
        <taxon>Streptophyta</taxon>
        <taxon>Embryophyta</taxon>
        <taxon>Tracheophyta</taxon>
        <taxon>Spermatophyta</taxon>
        <taxon>Magnoliopsida</taxon>
        <taxon>eudicotyledons</taxon>
        <taxon>Gunneridae</taxon>
        <taxon>Pentapetalae</taxon>
        <taxon>rosids</taxon>
        <taxon>fabids</taxon>
        <taxon>Cucurbitales</taxon>
        <taxon>Cucurbitaceae</taxon>
        <taxon>Momordiceae</taxon>
        <taxon>Momordica</taxon>
    </lineage>
</organism>
<dbReference type="RefSeq" id="XP_022134005.1">
    <property type="nucleotide sequence ID" value="XM_022278313.1"/>
</dbReference>
<dbReference type="PANTHER" id="PTHR37908:SF4">
    <property type="entry name" value="PROTEIN, PUTATIVE-RELATED"/>
    <property type="match status" value="1"/>
</dbReference>
<feature type="region of interest" description="Disordered" evidence="1">
    <location>
        <begin position="49"/>
        <end position="171"/>
    </location>
</feature>